<dbReference type="AlphaFoldDB" id="A0A327JQF4"/>
<dbReference type="EMBL" id="NPEV01000043">
    <property type="protein sequence ID" value="RAI25628.1"/>
    <property type="molecule type" value="Genomic_DNA"/>
</dbReference>
<evidence type="ECO:0000313" key="3">
    <source>
        <dbReference type="Proteomes" id="UP000249299"/>
    </source>
</evidence>
<dbReference type="Proteomes" id="UP000249299">
    <property type="component" value="Unassembled WGS sequence"/>
</dbReference>
<gene>
    <name evidence="2" type="ORF">CH339_17265</name>
</gene>
<sequence length="120" mass="13270">MTLNFPATGPLRTVSAAALAVLLLAISGPAKAETETAQEYRIRANREVQAMNENAKLVCLKAKAFEATLEKDRPALEDGALKTRREEVEALNAGCDRLTAEYEARRQELQAEYEKRYGAE</sequence>
<evidence type="ECO:0000313" key="2">
    <source>
        <dbReference type="EMBL" id="RAI25628.1"/>
    </source>
</evidence>
<reference evidence="2 3" key="1">
    <citation type="submission" date="2017-07" db="EMBL/GenBank/DDBJ databases">
        <title>Draft Genome Sequences of Select Purple Nonsulfur Bacteria.</title>
        <authorList>
            <person name="Lasarre B."/>
            <person name="Mckinlay J.B."/>
        </authorList>
    </citation>
    <scope>NUCLEOTIDE SEQUENCE [LARGE SCALE GENOMIC DNA]</scope>
    <source>
        <strain evidence="2 3">DSM 11290</strain>
    </source>
</reference>
<evidence type="ECO:0000256" key="1">
    <source>
        <dbReference type="SAM" id="SignalP"/>
    </source>
</evidence>
<protein>
    <submittedName>
        <fullName evidence="2">Uncharacterized protein</fullName>
    </submittedName>
</protein>
<keyword evidence="1" id="KW-0732">Signal</keyword>
<organism evidence="2 3">
    <name type="scientific">Rhodobium orientis</name>
    <dbReference type="NCBI Taxonomy" id="34017"/>
    <lineage>
        <taxon>Bacteria</taxon>
        <taxon>Pseudomonadati</taxon>
        <taxon>Pseudomonadota</taxon>
        <taxon>Alphaproteobacteria</taxon>
        <taxon>Hyphomicrobiales</taxon>
        <taxon>Rhodobiaceae</taxon>
        <taxon>Rhodobium</taxon>
    </lineage>
</organism>
<feature type="chain" id="PRO_5016374266" evidence="1">
    <location>
        <begin position="33"/>
        <end position="120"/>
    </location>
</feature>
<dbReference type="RefSeq" id="WP_111435641.1">
    <property type="nucleotide sequence ID" value="NZ_JACIGG010000024.1"/>
</dbReference>
<name>A0A327JQF4_9HYPH</name>
<proteinExistence type="predicted"/>
<comment type="caution">
    <text evidence="2">The sequence shown here is derived from an EMBL/GenBank/DDBJ whole genome shotgun (WGS) entry which is preliminary data.</text>
</comment>
<keyword evidence="3" id="KW-1185">Reference proteome</keyword>
<accession>A0A327JQF4</accession>
<feature type="signal peptide" evidence="1">
    <location>
        <begin position="1"/>
        <end position="32"/>
    </location>
</feature>